<dbReference type="EMBL" id="DS268479">
    <property type="protein sequence ID" value="EFP09758.1"/>
    <property type="molecule type" value="Genomic_DNA"/>
</dbReference>
<evidence type="ECO:0000313" key="1">
    <source>
        <dbReference type="EMBL" id="EFP09758.1"/>
    </source>
</evidence>
<reference evidence="1" key="1">
    <citation type="submission" date="2007-07" db="EMBL/GenBank/DDBJ databases">
        <title>PCAP assembly of the Caenorhabditis remanei genome.</title>
        <authorList>
            <consortium name="The Caenorhabditis remanei Sequencing Consortium"/>
            <person name="Wilson R.K."/>
        </authorList>
    </citation>
    <scope>NUCLEOTIDE SEQUENCE [LARGE SCALE GENOMIC DNA]</scope>
    <source>
        <strain evidence="1">PB4641</strain>
    </source>
</reference>
<protein>
    <submittedName>
        <fullName evidence="1">Uncharacterized protein</fullName>
    </submittedName>
</protein>
<dbReference type="HOGENOM" id="CLU_1887676_0_0_1"/>
<dbReference type="AlphaFoldDB" id="E3MUI7"/>
<evidence type="ECO:0000313" key="2">
    <source>
        <dbReference type="Proteomes" id="UP000008281"/>
    </source>
</evidence>
<dbReference type="OrthoDB" id="5867354at2759"/>
<organism evidence="2">
    <name type="scientific">Caenorhabditis remanei</name>
    <name type="common">Caenorhabditis vulgaris</name>
    <dbReference type="NCBI Taxonomy" id="31234"/>
    <lineage>
        <taxon>Eukaryota</taxon>
        <taxon>Metazoa</taxon>
        <taxon>Ecdysozoa</taxon>
        <taxon>Nematoda</taxon>
        <taxon>Chromadorea</taxon>
        <taxon>Rhabditida</taxon>
        <taxon>Rhabditina</taxon>
        <taxon>Rhabditomorpha</taxon>
        <taxon>Rhabditoidea</taxon>
        <taxon>Rhabditidae</taxon>
        <taxon>Peloderinae</taxon>
        <taxon>Caenorhabditis</taxon>
    </lineage>
</organism>
<gene>
    <name evidence="1" type="ORF">CRE_21955</name>
</gene>
<name>E3MUI7_CAERE</name>
<sequence>MGNCLRLLLDSESDVKIHVIEPTSINNGEGSSVVTSQPAPQTPAAAPIATLQVPGLQRPRTPEPTDREYFIIICDHLITDHLTIHNSLISSTCCQLVIIYSYPSFPLVNFAEMFVSSVTSFFRSNFCCNLINFCD</sequence>
<accession>E3MUI7</accession>
<proteinExistence type="predicted"/>
<dbReference type="Proteomes" id="UP000008281">
    <property type="component" value="Unassembled WGS sequence"/>
</dbReference>
<keyword evidence="2" id="KW-1185">Reference proteome</keyword>
<dbReference type="eggNOG" id="ENOG502TIMJ">
    <property type="taxonomic scope" value="Eukaryota"/>
</dbReference>